<dbReference type="GO" id="GO:0016705">
    <property type="term" value="F:oxidoreductase activity, acting on paired donors, with incorporation or reduction of molecular oxygen"/>
    <property type="evidence" value="ECO:0007669"/>
    <property type="project" value="InterPro"/>
</dbReference>
<dbReference type="PANTHER" id="PTHR47943:SF9">
    <property type="entry name" value="CYTOCHROME P450"/>
    <property type="match status" value="1"/>
</dbReference>
<reference evidence="12 13" key="1">
    <citation type="journal article" date="2023" name="G3 (Bethesda)">
        <title>A chromosome-length genome assembly and annotation of blackberry (Rubus argutus, cv. 'Hillquist').</title>
        <authorList>
            <person name="Bruna T."/>
            <person name="Aryal R."/>
            <person name="Dudchenko O."/>
            <person name="Sargent D.J."/>
            <person name="Mead D."/>
            <person name="Buti M."/>
            <person name="Cavallini A."/>
            <person name="Hytonen T."/>
            <person name="Andres J."/>
            <person name="Pham M."/>
            <person name="Weisz D."/>
            <person name="Mascagni F."/>
            <person name="Usai G."/>
            <person name="Natali L."/>
            <person name="Bassil N."/>
            <person name="Fernandez G.E."/>
            <person name="Lomsadze A."/>
            <person name="Armour M."/>
            <person name="Olukolu B."/>
            <person name="Poorten T."/>
            <person name="Britton C."/>
            <person name="Davik J."/>
            <person name="Ashrafi H."/>
            <person name="Aiden E.L."/>
            <person name="Borodovsky M."/>
            <person name="Worthington M."/>
        </authorList>
    </citation>
    <scope>NUCLEOTIDE SEQUENCE [LARGE SCALE GENOMIC DNA]</scope>
    <source>
        <strain evidence="12">PI 553951</strain>
    </source>
</reference>
<evidence type="ECO:0000256" key="4">
    <source>
        <dbReference type="ARBA" id="ARBA00022617"/>
    </source>
</evidence>
<evidence type="ECO:0000256" key="3">
    <source>
        <dbReference type="ARBA" id="ARBA00010617"/>
    </source>
</evidence>
<feature type="chain" id="PRO_5043934835" evidence="11">
    <location>
        <begin position="24"/>
        <end position="160"/>
    </location>
</feature>
<dbReference type="PANTHER" id="PTHR47943">
    <property type="entry name" value="CYTOCHROME P450 93A3-LIKE"/>
    <property type="match status" value="1"/>
</dbReference>
<keyword evidence="8" id="KW-0503">Monooxygenase</keyword>
<dbReference type="SUPFAM" id="SSF48264">
    <property type="entry name" value="Cytochrome P450"/>
    <property type="match status" value="1"/>
</dbReference>
<keyword evidence="10" id="KW-0812">Transmembrane</keyword>
<evidence type="ECO:0000256" key="8">
    <source>
        <dbReference type="ARBA" id="ARBA00023033"/>
    </source>
</evidence>
<keyword evidence="5" id="KW-0479">Metal-binding</keyword>
<comment type="subcellular location">
    <subcellularLocation>
        <location evidence="2">Membrane</location>
    </subcellularLocation>
</comment>
<gene>
    <name evidence="12" type="ORF">M0R45_027035</name>
</gene>
<keyword evidence="10" id="KW-1133">Transmembrane helix</keyword>
<dbReference type="GO" id="GO:0016020">
    <property type="term" value="C:membrane"/>
    <property type="evidence" value="ECO:0007669"/>
    <property type="project" value="UniProtKB-SubCell"/>
</dbReference>
<comment type="caution">
    <text evidence="12">The sequence shown here is derived from an EMBL/GenBank/DDBJ whole genome shotgun (WGS) entry which is preliminary data.</text>
</comment>
<dbReference type="AlphaFoldDB" id="A0AAW1X2R6"/>
<comment type="similarity">
    <text evidence="3">Belongs to the cytochrome P450 family.</text>
</comment>
<name>A0AAW1X2R6_RUBAR</name>
<keyword evidence="9 10" id="KW-0472">Membrane</keyword>
<dbReference type="GO" id="GO:0005506">
    <property type="term" value="F:iron ion binding"/>
    <property type="evidence" value="ECO:0007669"/>
    <property type="project" value="InterPro"/>
</dbReference>
<evidence type="ECO:0000256" key="7">
    <source>
        <dbReference type="ARBA" id="ARBA00023004"/>
    </source>
</evidence>
<keyword evidence="4" id="KW-0349">Heme</keyword>
<protein>
    <submittedName>
        <fullName evidence="12">Uncharacterized protein</fullName>
    </submittedName>
</protein>
<evidence type="ECO:0000256" key="1">
    <source>
        <dbReference type="ARBA" id="ARBA00001971"/>
    </source>
</evidence>
<keyword evidence="11" id="KW-0732">Signal</keyword>
<sequence length="160" mass="17982">MSPSTILAILLVLLTCLWSLITASSKSKHQKLPPGPRSLPISVCTLQLLCPTKIEAFKPLRREELGVLVRKLRKAAEEGGVVDISEKIGAMNEDIAYKMVLGRNKDNRFDIKAIVEEGIFLMGAFIYPILFLALVHLTFRIDQAHKETKHLLSKPTYRLM</sequence>
<keyword evidence="6" id="KW-0560">Oxidoreductase</keyword>
<evidence type="ECO:0000256" key="9">
    <source>
        <dbReference type="ARBA" id="ARBA00023136"/>
    </source>
</evidence>
<keyword evidence="13" id="KW-1185">Reference proteome</keyword>
<organism evidence="12 13">
    <name type="scientific">Rubus argutus</name>
    <name type="common">Southern blackberry</name>
    <dbReference type="NCBI Taxonomy" id="59490"/>
    <lineage>
        <taxon>Eukaryota</taxon>
        <taxon>Viridiplantae</taxon>
        <taxon>Streptophyta</taxon>
        <taxon>Embryophyta</taxon>
        <taxon>Tracheophyta</taxon>
        <taxon>Spermatophyta</taxon>
        <taxon>Magnoliopsida</taxon>
        <taxon>eudicotyledons</taxon>
        <taxon>Gunneridae</taxon>
        <taxon>Pentapetalae</taxon>
        <taxon>rosids</taxon>
        <taxon>fabids</taxon>
        <taxon>Rosales</taxon>
        <taxon>Rosaceae</taxon>
        <taxon>Rosoideae</taxon>
        <taxon>Rosoideae incertae sedis</taxon>
        <taxon>Rubus</taxon>
    </lineage>
</organism>
<feature type="transmembrane region" description="Helical" evidence="10">
    <location>
        <begin position="119"/>
        <end position="139"/>
    </location>
</feature>
<evidence type="ECO:0000256" key="5">
    <source>
        <dbReference type="ARBA" id="ARBA00022723"/>
    </source>
</evidence>
<evidence type="ECO:0000313" key="12">
    <source>
        <dbReference type="EMBL" id="KAK9929972.1"/>
    </source>
</evidence>
<accession>A0AAW1X2R6</accession>
<evidence type="ECO:0000256" key="11">
    <source>
        <dbReference type="SAM" id="SignalP"/>
    </source>
</evidence>
<keyword evidence="7" id="KW-0408">Iron</keyword>
<dbReference type="GO" id="GO:0020037">
    <property type="term" value="F:heme binding"/>
    <property type="evidence" value="ECO:0007669"/>
    <property type="project" value="InterPro"/>
</dbReference>
<evidence type="ECO:0000256" key="10">
    <source>
        <dbReference type="SAM" id="Phobius"/>
    </source>
</evidence>
<comment type="cofactor">
    <cofactor evidence="1">
        <name>heme</name>
        <dbReference type="ChEBI" id="CHEBI:30413"/>
    </cofactor>
</comment>
<evidence type="ECO:0000256" key="2">
    <source>
        <dbReference type="ARBA" id="ARBA00004370"/>
    </source>
</evidence>
<dbReference type="Proteomes" id="UP001457282">
    <property type="component" value="Unassembled WGS sequence"/>
</dbReference>
<dbReference type="EMBL" id="JBEDUW010000005">
    <property type="protein sequence ID" value="KAK9929972.1"/>
    <property type="molecule type" value="Genomic_DNA"/>
</dbReference>
<feature type="signal peptide" evidence="11">
    <location>
        <begin position="1"/>
        <end position="23"/>
    </location>
</feature>
<dbReference type="GO" id="GO:0004497">
    <property type="term" value="F:monooxygenase activity"/>
    <property type="evidence" value="ECO:0007669"/>
    <property type="project" value="UniProtKB-KW"/>
</dbReference>
<dbReference type="InterPro" id="IPR036396">
    <property type="entry name" value="Cyt_P450_sf"/>
</dbReference>
<evidence type="ECO:0000256" key="6">
    <source>
        <dbReference type="ARBA" id="ARBA00023002"/>
    </source>
</evidence>
<evidence type="ECO:0000313" key="13">
    <source>
        <dbReference type="Proteomes" id="UP001457282"/>
    </source>
</evidence>
<proteinExistence type="inferred from homology"/>